<dbReference type="AlphaFoldDB" id="I4DAV1"/>
<reference evidence="1 2" key="1">
    <citation type="journal article" date="2012" name="J. Bacteriol.">
        <title>Complete genome sequences of Desulfosporosinus orientis DSM765T, Desulfosporosinus youngiae DSM17734T, Desulfosporosinus meridiei DSM13257T, and Desulfosporosinus acidiphilus DSM22704T.</title>
        <authorList>
            <person name="Pester M."/>
            <person name="Brambilla E."/>
            <person name="Alazard D."/>
            <person name="Rattei T."/>
            <person name="Weinmaier T."/>
            <person name="Han J."/>
            <person name="Lucas S."/>
            <person name="Lapidus A."/>
            <person name="Cheng J.F."/>
            <person name="Goodwin L."/>
            <person name="Pitluck S."/>
            <person name="Peters L."/>
            <person name="Ovchinnikova G."/>
            <person name="Teshima H."/>
            <person name="Detter J.C."/>
            <person name="Han C.S."/>
            <person name="Tapia R."/>
            <person name="Land M.L."/>
            <person name="Hauser L."/>
            <person name="Kyrpides N.C."/>
            <person name="Ivanova N.N."/>
            <person name="Pagani I."/>
            <person name="Huntmann M."/>
            <person name="Wei C.L."/>
            <person name="Davenport K.W."/>
            <person name="Daligault H."/>
            <person name="Chain P.S."/>
            <person name="Chen A."/>
            <person name="Mavromatis K."/>
            <person name="Markowitz V."/>
            <person name="Szeto E."/>
            <person name="Mikhailova N."/>
            <person name="Pati A."/>
            <person name="Wagner M."/>
            <person name="Woyke T."/>
            <person name="Ollivier B."/>
            <person name="Klenk H.P."/>
            <person name="Spring S."/>
            <person name="Loy A."/>
        </authorList>
    </citation>
    <scope>NUCLEOTIDE SEQUENCE [LARGE SCALE GENOMIC DNA]</scope>
    <source>
        <strain evidence="2">DSM 22704 / JCM 16185 / SJ4</strain>
    </source>
</reference>
<gene>
    <name evidence="1" type="ordered locus">Desaci_4061</name>
</gene>
<sequence length="152" mass="18135">MDYKIEQRYQTFLARLQYSPISSTGIPIFYFRDCMNIGSAFALSKRGHRCIIGNKIIPSAVKLYGFSEKEIDYLFSIPKISKKRKYKCQIYNRNYRKRKGVLAHNERRKINIDQYKKILKLRKLGFSRINVACELNISLNRVRYLLHLFRQS</sequence>
<accession>I4DAV1</accession>
<name>I4DAV1_DESAJ</name>
<evidence type="ECO:0000313" key="1">
    <source>
        <dbReference type="EMBL" id="AFM42925.1"/>
    </source>
</evidence>
<dbReference type="EMBL" id="CP003639">
    <property type="protein sequence ID" value="AFM42925.1"/>
    <property type="molecule type" value="Genomic_DNA"/>
</dbReference>
<evidence type="ECO:0000313" key="2">
    <source>
        <dbReference type="Proteomes" id="UP000002892"/>
    </source>
</evidence>
<dbReference type="RefSeq" id="WP_014828911.1">
    <property type="nucleotide sequence ID" value="NC_018068.1"/>
</dbReference>
<protein>
    <submittedName>
        <fullName evidence="1">Uncharacterized protein</fullName>
    </submittedName>
</protein>
<dbReference type="Proteomes" id="UP000002892">
    <property type="component" value="Chromosome"/>
</dbReference>
<dbReference type="HOGENOM" id="CLU_1719365_0_0_9"/>
<proteinExistence type="predicted"/>
<keyword evidence="2" id="KW-1185">Reference proteome</keyword>
<dbReference type="KEGG" id="dai:Desaci_4061"/>
<organism evidence="1 2">
    <name type="scientific">Desulfosporosinus acidiphilus (strain DSM 22704 / JCM 16185 / SJ4)</name>
    <dbReference type="NCBI Taxonomy" id="646529"/>
    <lineage>
        <taxon>Bacteria</taxon>
        <taxon>Bacillati</taxon>
        <taxon>Bacillota</taxon>
        <taxon>Clostridia</taxon>
        <taxon>Eubacteriales</taxon>
        <taxon>Desulfitobacteriaceae</taxon>
        <taxon>Desulfosporosinus</taxon>
    </lineage>
</organism>